<dbReference type="SUPFAM" id="SSF46785">
    <property type="entry name" value="Winged helix' DNA-binding domain"/>
    <property type="match status" value="1"/>
</dbReference>
<dbReference type="PANTHER" id="PTHR18964:SF149">
    <property type="entry name" value="BIFUNCTIONAL UDP-N-ACETYLGLUCOSAMINE 2-EPIMERASE_N-ACETYLMANNOSAMINE KINASE"/>
    <property type="match status" value="1"/>
</dbReference>
<keyword evidence="4" id="KW-1185">Reference proteome</keyword>
<accession>A0A7K1L8S6</accession>
<dbReference type="InterPro" id="IPR043129">
    <property type="entry name" value="ATPase_NBD"/>
</dbReference>
<dbReference type="InterPro" id="IPR000600">
    <property type="entry name" value="ROK"/>
</dbReference>
<evidence type="ECO:0000313" key="3">
    <source>
        <dbReference type="EMBL" id="MUN40828.1"/>
    </source>
</evidence>
<evidence type="ECO:0000256" key="2">
    <source>
        <dbReference type="SAM" id="MobiDB-lite"/>
    </source>
</evidence>
<sequence length="421" mass="43124">MQTKDAWRGGDDPAWAPHPDQGARPARAPSAHANSAHAHSARALRNQGALAVLRHVHVHPSVTRADAARALGLSSGSATEITARLKAARLLEEAAPARTGGRGRPSPALRAHPGGPLVCAVDISHERWWVACVELGGVVVESSSGTHTRRVDVLDLVAERVRDVHDRYGRRVRAVSVSVAGIVQGTTVVQASGLGWRDVDLARLAPPGVAVLVGNDASLAGLAEARRGAGAGARVVLHLSVEVGVGGVLVVDGRPMDGATGAGGEFGHMPFGDPALECPCGARGCWDLEVDGRAMARALGRRPPRDPRAAADQIIKAARTDPAAREAVTAAARALGRGAGALVNALDPGMVTLSGLAVDLAVTVPNALADGYAAALMRHRRSDPPPLVTSALGPLSPLTGAADAAFDVLLTGEGLDGWSHA</sequence>
<comment type="similarity">
    <text evidence="1">Belongs to the ROK (NagC/XylR) family.</text>
</comment>
<reference evidence="3 4" key="1">
    <citation type="submission" date="2019-11" db="EMBL/GenBank/DDBJ databases">
        <authorList>
            <person name="Cao P."/>
        </authorList>
    </citation>
    <scope>NUCLEOTIDE SEQUENCE [LARGE SCALE GENOMIC DNA]</scope>
    <source>
        <strain evidence="3 4">NEAU-AAG5</strain>
    </source>
</reference>
<dbReference type="InterPro" id="IPR036388">
    <property type="entry name" value="WH-like_DNA-bd_sf"/>
</dbReference>
<dbReference type="AlphaFoldDB" id="A0A7K1L8S6"/>
<dbReference type="InterPro" id="IPR036390">
    <property type="entry name" value="WH_DNA-bd_sf"/>
</dbReference>
<feature type="region of interest" description="Disordered" evidence="2">
    <location>
        <begin position="1"/>
        <end position="43"/>
    </location>
</feature>
<dbReference type="Pfam" id="PF00480">
    <property type="entry name" value="ROK"/>
    <property type="match status" value="1"/>
</dbReference>
<organism evidence="3 4">
    <name type="scientific">Actinomadura litoris</name>
    <dbReference type="NCBI Taxonomy" id="2678616"/>
    <lineage>
        <taxon>Bacteria</taxon>
        <taxon>Bacillati</taxon>
        <taxon>Actinomycetota</taxon>
        <taxon>Actinomycetes</taxon>
        <taxon>Streptosporangiales</taxon>
        <taxon>Thermomonosporaceae</taxon>
        <taxon>Actinomadura</taxon>
    </lineage>
</organism>
<dbReference type="Proteomes" id="UP000432015">
    <property type="component" value="Unassembled WGS sequence"/>
</dbReference>
<feature type="compositionally biased region" description="Low complexity" evidence="2">
    <location>
        <begin position="23"/>
        <end position="43"/>
    </location>
</feature>
<dbReference type="RefSeq" id="WP_156220000.1">
    <property type="nucleotide sequence ID" value="NZ_WOFH01000012.1"/>
</dbReference>
<name>A0A7K1L8S6_9ACTN</name>
<feature type="compositionally biased region" description="Basic and acidic residues" evidence="2">
    <location>
        <begin position="1"/>
        <end position="11"/>
    </location>
</feature>
<dbReference type="SUPFAM" id="SSF53067">
    <property type="entry name" value="Actin-like ATPase domain"/>
    <property type="match status" value="1"/>
</dbReference>
<dbReference type="PANTHER" id="PTHR18964">
    <property type="entry name" value="ROK (REPRESSOR, ORF, KINASE) FAMILY"/>
    <property type="match status" value="1"/>
</dbReference>
<proteinExistence type="inferred from homology"/>
<comment type="caution">
    <text evidence="3">The sequence shown here is derived from an EMBL/GenBank/DDBJ whole genome shotgun (WGS) entry which is preliminary data.</text>
</comment>
<gene>
    <name evidence="3" type="ORF">GNZ18_30105</name>
</gene>
<evidence type="ECO:0000256" key="1">
    <source>
        <dbReference type="ARBA" id="ARBA00006479"/>
    </source>
</evidence>
<dbReference type="EMBL" id="WOFH01000012">
    <property type="protein sequence ID" value="MUN40828.1"/>
    <property type="molecule type" value="Genomic_DNA"/>
</dbReference>
<protein>
    <submittedName>
        <fullName evidence="3">ROK family protein</fullName>
    </submittedName>
</protein>
<dbReference type="Gene3D" id="1.10.10.10">
    <property type="entry name" value="Winged helix-like DNA-binding domain superfamily/Winged helix DNA-binding domain"/>
    <property type="match status" value="1"/>
</dbReference>
<evidence type="ECO:0000313" key="4">
    <source>
        <dbReference type="Proteomes" id="UP000432015"/>
    </source>
</evidence>
<dbReference type="Gene3D" id="3.30.420.40">
    <property type="match status" value="2"/>
</dbReference>